<dbReference type="InterPro" id="IPR000515">
    <property type="entry name" value="MetI-like"/>
</dbReference>
<proteinExistence type="inferred from homology"/>
<dbReference type="PANTHER" id="PTHR32243">
    <property type="entry name" value="MALTOSE TRANSPORT SYSTEM PERMEASE-RELATED"/>
    <property type="match status" value="1"/>
</dbReference>
<keyword evidence="2 7" id="KW-0813">Transport</keyword>
<comment type="subcellular location">
    <subcellularLocation>
        <location evidence="1 7">Cell membrane</location>
        <topology evidence="1 7">Multi-pass membrane protein</topology>
    </subcellularLocation>
</comment>
<dbReference type="Proteomes" id="UP001333102">
    <property type="component" value="Chromosome"/>
</dbReference>
<feature type="domain" description="ABC transmembrane type-1" evidence="8">
    <location>
        <begin position="70"/>
        <end position="257"/>
    </location>
</feature>
<dbReference type="CDD" id="cd06261">
    <property type="entry name" value="TM_PBP2"/>
    <property type="match status" value="1"/>
</dbReference>
<evidence type="ECO:0000256" key="5">
    <source>
        <dbReference type="ARBA" id="ARBA00022989"/>
    </source>
</evidence>
<keyword evidence="10" id="KW-1185">Reference proteome</keyword>
<evidence type="ECO:0000256" key="4">
    <source>
        <dbReference type="ARBA" id="ARBA00022692"/>
    </source>
</evidence>
<accession>A0ABZ1BPV8</accession>
<sequence>MSRRGRTSPWAWGLAAVASLWVLLPIYLVTASALSTQQAVYEWPKRLWPSPVSLETLRFFFGVSGVWRATQNSLVVAALTVVLSAILGTPAGYALARYAFKGQDVYRLLILMTRAFPLAILSIPLAQQFIELGLYDTPLAVALVHTGLALPFSVLVSASVFLGIPRELEEAAWTLGCTPVGAFRRIVLPLALPGLAAAAVFAFVTSWNEVFAASILTLRERTLTAYLLSVLGEAPLPFRFAGGFFLVVPALVFLFLIRRCLFSMWGIASR</sequence>
<dbReference type="SUPFAM" id="SSF161098">
    <property type="entry name" value="MetI-like"/>
    <property type="match status" value="1"/>
</dbReference>
<comment type="similarity">
    <text evidence="7">Belongs to the binding-protein-dependent transport system permease family.</text>
</comment>
<keyword evidence="3" id="KW-1003">Cell membrane</keyword>
<feature type="transmembrane region" description="Helical" evidence="7">
    <location>
        <begin position="142"/>
        <end position="165"/>
    </location>
</feature>
<keyword evidence="5 7" id="KW-1133">Transmembrane helix</keyword>
<evidence type="ECO:0000313" key="10">
    <source>
        <dbReference type="Proteomes" id="UP001333102"/>
    </source>
</evidence>
<dbReference type="PROSITE" id="PS50928">
    <property type="entry name" value="ABC_TM1"/>
    <property type="match status" value="1"/>
</dbReference>
<evidence type="ECO:0000259" key="8">
    <source>
        <dbReference type="PROSITE" id="PS50928"/>
    </source>
</evidence>
<dbReference type="Pfam" id="PF00528">
    <property type="entry name" value="BPD_transp_1"/>
    <property type="match status" value="1"/>
</dbReference>
<feature type="transmembrane region" description="Helical" evidence="7">
    <location>
        <begin position="186"/>
        <end position="207"/>
    </location>
</feature>
<keyword evidence="4 7" id="KW-0812">Transmembrane</keyword>
<dbReference type="PANTHER" id="PTHR32243:SF18">
    <property type="entry name" value="INNER MEMBRANE ABC TRANSPORTER PERMEASE PROTEIN YCJP"/>
    <property type="match status" value="1"/>
</dbReference>
<evidence type="ECO:0000256" key="6">
    <source>
        <dbReference type="ARBA" id="ARBA00023136"/>
    </source>
</evidence>
<evidence type="ECO:0000256" key="2">
    <source>
        <dbReference type="ARBA" id="ARBA00022448"/>
    </source>
</evidence>
<feature type="transmembrane region" description="Helical" evidence="7">
    <location>
        <begin position="108"/>
        <end position="130"/>
    </location>
</feature>
<keyword evidence="6 7" id="KW-0472">Membrane</keyword>
<evidence type="ECO:0000256" key="1">
    <source>
        <dbReference type="ARBA" id="ARBA00004651"/>
    </source>
</evidence>
<name>A0ABZ1BPV8_9FIRM</name>
<dbReference type="InterPro" id="IPR050901">
    <property type="entry name" value="BP-dep_ABC_trans_perm"/>
</dbReference>
<evidence type="ECO:0000256" key="7">
    <source>
        <dbReference type="RuleBase" id="RU363032"/>
    </source>
</evidence>
<dbReference type="Gene3D" id="1.10.3720.10">
    <property type="entry name" value="MetI-like"/>
    <property type="match status" value="1"/>
</dbReference>
<evidence type="ECO:0000256" key="3">
    <source>
        <dbReference type="ARBA" id="ARBA00022475"/>
    </source>
</evidence>
<gene>
    <name evidence="9" type="ORF">VLY81_14330</name>
</gene>
<protein>
    <submittedName>
        <fullName evidence="9">Carbohydrate ABC transporter permease</fullName>
    </submittedName>
</protein>
<dbReference type="RefSeq" id="WP_324668921.1">
    <property type="nucleotide sequence ID" value="NZ_CP141614.1"/>
</dbReference>
<organism evidence="9 10">
    <name type="scientific">Geochorda subterranea</name>
    <dbReference type="NCBI Taxonomy" id="3109564"/>
    <lineage>
        <taxon>Bacteria</taxon>
        <taxon>Bacillati</taxon>
        <taxon>Bacillota</taxon>
        <taxon>Limnochordia</taxon>
        <taxon>Limnochordales</taxon>
        <taxon>Geochordaceae</taxon>
        <taxon>Geochorda</taxon>
    </lineage>
</organism>
<reference evidence="10" key="1">
    <citation type="submission" date="2023-12" db="EMBL/GenBank/DDBJ databases">
        <title>Novel isolates from deep terrestrial aquifers shed light on the physiology and ecology of the class Limnochordia.</title>
        <authorList>
            <person name="Karnachuk O.V."/>
            <person name="Lukina A.P."/>
            <person name="Avakyan M.R."/>
            <person name="Kadnikov V."/>
            <person name="Begmatov S."/>
            <person name="Beletsky A.V."/>
            <person name="Mardanov A.V."/>
            <person name="Ravin N.V."/>
        </authorList>
    </citation>
    <scope>NUCLEOTIDE SEQUENCE [LARGE SCALE GENOMIC DNA]</scope>
    <source>
        <strain evidence="10">LN</strain>
    </source>
</reference>
<evidence type="ECO:0000313" key="9">
    <source>
        <dbReference type="EMBL" id="WRP14570.1"/>
    </source>
</evidence>
<feature type="transmembrane region" description="Helical" evidence="7">
    <location>
        <begin position="74"/>
        <end position="96"/>
    </location>
</feature>
<dbReference type="InterPro" id="IPR035906">
    <property type="entry name" value="MetI-like_sf"/>
</dbReference>
<dbReference type="EMBL" id="CP141614">
    <property type="protein sequence ID" value="WRP14570.1"/>
    <property type="molecule type" value="Genomic_DNA"/>
</dbReference>
<feature type="transmembrane region" description="Helical" evidence="7">
    <location>
        <begin position="236"/>
        <end position="257"/>
    </location>
</feature>